<dbReference type="EMBL" id="CACRXK020000561">
    <property type="protein sequence ID" value="CAB3982979.1"/>
    <property type="molecule type" value="Genomic_DNA"/>
</dbReference>
<dbReference type="Proteomes" id="UP001152795">
    <property type="component" value="Unassembled WGS sequence"/>
</dbReference>
<accession>A0A7D9HEG8</accession>
<dbReference type="AlphaFoldDB" id="A0A7D9HEG8"/>
<reference evidence="1" key="1">
    <citation type="submission" date="2020-04" db="EMBL/GenBank/DDBJ databases">
        <authorList>
            <person name="Alioto T."/>
            <person name="Alioto T."/>
            <person name="Gomez Garrido J."/>
        </authorList>
    </citation>
    <scope>NUCLEOTIDE SEQUENCE</scope>
    <source>
        <strain evidence="1">A484AB</strain>
    </source>
</reference>
<dbReference type="OrthoDB" id="5989338at2759"/>
<keyword evidence="2" id="KW-1185">Reference proteome</keyword>
<name>A0A7D9HEG8_PARCT</name>
<evidence type="ECO:0000313" key="2">
    <source>
        <dbReference type="Proteomes" id="UP001152795"/>
    </source>
</evidence>
<gene>
    <name evidence="1" type="ORF">PACLA_8A083587</name>
</gene>
<evidence type="ECO:0000313" key="1">
    <source>
        <dbReference type="EMBL" id="CAB3982979.1"/>
    </source>
</evidence>
<dbReference type="Gene3D" id="3.90.70.120">
    <property type="match status" value="1"/>
</dbReference>
<organism evidence="1 2">
    <name type="scientific">Paramuricea clavata</name>
    <name type="common">Red gorgonian</name>
    <name type="synonym">Violescent sea-whip</name>
    <dbReference type="NCBI Taxonomy" id="317549"/>
    <lineage>
        <taxon>Eukaryota</taxon>
        <taxon>Metazoa</taxon>
        <taxon>Cnidaria</taxon>
        <taxon>Anthozoa</taxon>
        <taxon>Octocorallia</taxon>
        <taxon>Malacalcyonacea</taxon>
        <taxon>Plexauridae</taxon>
        <taxon>Paramuricea</taxon>
    </lineage>
</organism>
<comment type="caution">
    <text evidence="1">The sequence shown here is derived from an EMBL/GenBank/DDBJ whole genome shotgun (WGS) entry which is preliminary data.</text>
</comment>
<proteinExistence type="predicted"/>
<protein>
    <submittedName>
        <fullName evidence="1">Uncharacterized protein</fullName>
    </submittedName>
</protein>
<sequence length="292" mass="33265">MAASRKATKNMNNAISSEQTPIKNFSTLLSKDDMENKNVSTDQCMSVENIMHCQDIRMKCIPDVYCPKKVHKKCWTNRSAKDLKFYICEGILADIFYLSGSTHDLYAQQVYKNVNHLKNVCQSALSTDIETNPGPVFYIDPSKTISAPYSQELPSQLTVFDTDYIFEYSESNGGNIIGDCSIEGYQYCVPFHRSFELLLAENYSAFILTIDSNAVCIFSTTDGRYKVFDSHSRDIYGRSHPQATTKIKDGIVNNEIQYLSCSSELTSCERKRIMKIHRQNYVNDFIEPALKK</sequence>